<sequence length="273" mass="29522">MVTEAYLTAGGGIDTAAMRQKNGDNLRDHCGYHQRAAAAAAFSAPHNFLPSSYIEIRSFNLKSSGQLPATEEDPEMISRAKGNTLQPVGAKEGRKTCGPHWRLTSEHAGALNAGIADLTFEFIINGVSIKLQSTGLADEEGLVLSQQLNEIKSALVIFSSLKRTSLSVEPNTDKTPQQDVQPQVSDHFKIKNIPDIYGDWVLLSPSIFLLDSLVPGVQVTCALPMEAIQALISVCTGVIEGTNVFCPLLRSRKQNGVVVERDDFVIPDLGYSL</sequence>
<gene>
    <name evidence="1" type="ORF">P154DRAFT_537810</name>
</gene>
<dbReference type="EMBL" id="ML977623">
    <property type="protein sequence ID" value="KAF1996581.1"/>
    <property type="molecule type" value="Genomic_DNA"/>
</dbReference>
<accession>A0A6A5W8Y4</accession>
<name>A0A6A5W8Y4_9PLEO</name>
<reference evidence="1" key="1">
    <citation type="journal article" date="2020" name="Stud. Mycol.">
        <title>101 Dothideomycetes genomes: a test case for predicting lifestyles and emergence of pathogens.</title>
        <authorList>
            <person name="Haridas S."/>
            <person name="Albert R."/>
            <person name="Binder M."/>
            <person name="Bloem J."/>
            <person name="Labutti K."/>
            <person name="Salamov A."/>
            <person name="Andreopoulos B."/>
            <person name="Baker S."/>
            <person name="Barry K."/>
            <person name="Bills G."/>
            <person name="Bluhm B."/>
            <person name="Cannon C."/>
            <person name="Castanera R."/>
            <person name="Culley D."/>
            <person name="Daum C."/>
            <person name="Ezra D."/>
            <person name="Gonzalez J."/>
            <person name="Henrissat B."/>
            <person name="Kuo A."/>
            <person name="Liang C."/>
            <person name="Lipzen A."/>
            <person name="Lutzoni F."/>
            <person name="Magnuson J."/>
            <person name="Mondo S."/>
            <person name="Nolan M."/>
            <person name="Ohm R."/>
            <person name="Pangilinan J."/>
            <person name="Park H.-J."/>
            <person name="Ramirez L."/>
            <person name="Alfaro M."/>
            <person name="Sun H."/>
            <person name="Tritt A."/>
            <person name="Yoshinaga Y."/>
            <person name="Zwiers L.-H."/>
            <person name="Turgeon B."/>
            <person name="Goodwin S."/>
            <person name="Spatafora J."/>
            <person name="Crous P."/>
            <person name="Grigoriev I."/>
        </authorList>
    </citation>
    <scope>NUCLEOTIDE SEQUENCE</scope>
    <source>
        <strain evidence="1">CBS 123094</strain>
    </source>
</reference>
<evidence type="ECO:0000313" key="1">
    <source>
        <dbReference type="EMBL" id="KAF1996581.1"/>
    </source>
</evidence>
<evidence type="ECO:0000313" key="2">
    <source>
        <dbReference type="Proteomes" id="UP000799779"/>
    </source>
</evidence>
<proteinExistence type="predicted"/>
<dbReference type="OrthoDB" id="5150738at2759"/>
<protein>
    <submittedName>
        <fullName evidence="1">Uncharacterized protein</fullName>
    </submittedName>
</protein>
<organism evidence="1 2">
    <name type="scientific">Amniculicola lignicola CBS 123094</name>
    <dbReference type="NCBI Taxonomy" id="1392246"/>
    <lineage>
        <taxon>Eukaryota</taxon>
        <taxon>Fungi</taxon>
        <taxon>Dikarya</taxon>
        <taxon>Ascomycota</taxon>
        <taxon>Pezizomycotina</taxon>
        <taxon>Dothideomycetes</taxon>
        <taxon>Pleosporomycetidae</taxon>
        <taxon>Pleosporales</taxon>
        <taxon>Amniculicolaceae</taxon>
        <taxon>Amniculicola</taxon>
    </lineage>
</organism>
<keyword evidence="2" id="KW-1185">Reference proteome</keyword>
<dbReference type="Proteomes" id="UP000799779">
    <property type="component" value="Unassembled WGS sequence"/>
</dbReference>
<dbReference type="AlphaFoldDB" id="A0A6A5W8Y4"/>